<sequence>MLIDIVPHCFIVSMENMGSINMYHHIRFRVACIIGISPNMITLIDNVDLMSLLSKLATDNCTREASTYDQYFFTFHLLSLLLSKNSTAYFVIIFSHHVSSWRAYWCILLT</sequence>
<name>A0A377TVU2_KLEPN</name>
<accession>A0A377TVU2</accession>
<dbReference type="AlphaFoldDB" id="A0A377TVU2"/>
<reference evidence="1 2" key="1">
    <citation type="submission" date="2018-06" db="EMBL/GenBank/DDBJ databases">
        <authorList>
            <consortium name="Pathogen Informatics"/>
            <person name="Doyle S."/>
        </authorList>
    </citation>
    <scope>NUCLEOTIDE SEQUENCE [LARGE SCALE GENOMIC DNA]</scope>
    <source>
        <strain evidence="1 2">NCTC9140</strain>
    </source>
</reference>
<dbReference type="Proteomes" id="UP000254938">
    <property type="component" value="Unassembled WGS sequence"/>
</dbReference>
<dbReference type="EMBL" id="UGKQ01000007">
    <property type="protein sequence ID" value="STS83813.1"/>
    <property type="molecule type" value="Genomic_DNA"/>
</dbReference>
<proteinExistence type="predicted"/>
<evidence type="ECO:0000313" key="2">
    <source>
        <dbReference type="Proteomes" id="UP000254938"/>
    </source>
</evidence>
<protein>
    <submittedName>
        <fullName evidence="1">Uncharacterized protein</fullName>
    </submittedName>
</protein>
<evidence type="ECO:0000313" key="1">
    <source>
        <dbReference type="EMBL" id="STS83813.1"/>
    </source>
</evidence>
<gene>
    <name evidence="1" type="ORF">NCTC9140_05595</name>
</gene>
<organism evidence="1 2">
    <name type="scientific">Klebsiella pneumoniae</name>
    <dbReference type="NCBI Taxonomy" id="573"/>
    <lineage>
        <taxon>Bacteria</taxon>
        <taxon>Pseudomonadati</taxon>
        <taxon>Pseudomonadota</taxon>
        <taxon>Gammaproteobacteria</taxon>
        <taxon>Enterobacterales</taxon>
        <taxon>Enterobacteriaceae</taxon>
        <taxon>Klebsiella/Raoultella group</taxon>
        <taxon>Klebsiella</taxon>
        <taxon>Klebsiella pneumoniae complex</taxon>
    </lineage>
</organism>